<dbReference type="Pfam" id="PF00135">
    <property type="entry name" value="COesterase"/>
    <property type="match status" value="1"/>
</dbReference>
<keyword evidence="3" id="KW-0732">Signal</keyword>
<evidence type="ECO:0000259" key="4">
    <source>
        <dbReference type="Pfam" id="PF00135"/>
    </source>
</evidence>
<dbReference type="EMBL" id="KZ805364">
    <property type="protein sequence ID" value="PVI00985.1"/>
    <property type="molecule type" value="Genomic_DNA"/>
</dbReference>
<gene>
    <name evidence="5" type="ORF">DM02DRAFT_525887</name>
</gene>
<dbReference type="AlphaFoldDB" id="A0A2V1DUQ7"/>
<dbReference type="InterPro" id="IPR029058">
    <property type="entry name" value="AB_hydrolase_fold"/>
</dbReference>
<dbReference type="InterPro" id="IPR019826">
    <property type="entry name" value="Carboxylesterase_B_AS"/>
</dbReference>
<accession>A0A2V1DUQ7</accession>
<dbReference type="Gene3D" id="3.40.50.1820">
    <property type="entry name" value="alpha/beta hydrolase"/>
    <property type="match status" value="1"/>
</dbReference>
<name>A0A2V1DUQ7_9PLEO</name>
<dbReference type="Proteomes" id="UP000244855">
    <property type="component" value="Unassembled WGS sequence"/>
</dbReference>
<dbReference type="EC" id="3.1.1.-" evidence="3"/>
<dbReference type="InterPro" id="IPR050309">
    <property type="entry name" value="Type-B_Carboxylest/Lipase"/>
</dbReference>
<proteinExistence type="inferred from homology"/>
<feature type="chain" id="PRO_5015800301" description="Carboxylic ester hydrolase" evidence="3">
    <location>
        <begin position="18"/>
        <end position="607"/>
    </location>
</feature>
<feature type="signal peptide" evidence="3">
    <location>
        <begin position="1"/>
        <end position="17"/>
    </location>
</feature>
<evidence type="ECO:0000256" key="1">
    <source>
        <dbReference type="ARBA" id="ARBA00005964"/>
    </source>
</evidence>
<keyword evidence="2 3" id="KW-0378">Hydrolase</keyword>
<evidence type="ECO:0000256" key="3">
    <source>
        <dbReference type="RuleBase" id="RU361235"/>
    </source>
</evidence>
<sequence>MGLLRVSTLLLVGTAHAVVSNPFDAVKGNASASTDALQVDLGYEIYKGVTNSTLGINTFRGIRFAAAPTGNLRWQAPTVPNSNRSSVLDASSFGPACPQTGSGGKVGQSIPGSSEDCLFLSVYAPRNASKLPVMVWVHGGGYGQGLGSEDLTNFVRDNENGLVGVAIQYRLGAFGFLAGDEVHRNGVVNAGLLDQHFALQWVQAYIEKFGGDPKRVTIAGVSAGAGSVMLQDIAYGGDLGTSLFTNSIAASPFLPQQYGYKDWIPSQNYYAFATAAGCPPQWAYGNSSQTIFECLVSQDTSTLQEASEIVSTSGTFGTWAFLPVTDGTFIQSTPTEALTQGKTNGLNLLTGNNAEEGRFFVTPNITTENDLLSWIHLVFPLFTSNDTSQLLSHYPLNDDLSADTPFFATNGESGLTATDISQTARGQQQRANNIYAETTFVCPSYWLAESYSSSGTGSGYKYQFSVVNAVHGADTAAVFNNPPGPNRGPDFVRAFSHIWGNFIIHNNPSISSEIANGAQSNNASASALENWPRFTAGDKKMVNLNQTGGELVPTAVLDAYFMPTLNVSTYQGEGLRNDLRVVDAGAWEGGRGARCEFWKSVAERVPE</sequence>
<dbReference type="PROSITE" id="PS00941">
    <property type="entry name" value="CARBOXYLESTERASE_B_2"/>
    <property type="match status" value="1"/>
</dbReference>
<evidence type="ECO:0000313" key="6">
    <source>
        <dbReference type="Proteomes" id="UP000244855"/>
    </source>
</evidence>
<dbReference type="SUPFAM" id="SSF53474">
    <property type="entry name" value="alpha/beta-Hydrolases"/>
    <property type="match status" value="1"/>
</dbReference>
<protein>
    <recommendedName>
        <fullName evidence="3">Carboxylic ester hydrolase</fullName>
        <ecNumber evidence="3">3.1.1.-</ecNumber>
    </recommendedName>
</protein>
<dbReference type="GO" id="GO:0016787">
    <property type="term" value="F:hydrolase activity"/>
    <property type="evidence" value="ECO:0007669"/>
    <property type="project" value="UniProtKB-KW"/>
</dbReference>
<evidence type="ECO:0000313" key="5">
    <source>
        <dbReference type="EMBL" id="PVI00985.1"/>
    </source>
</evidence>
<dbReference type="OrthoDB" id="408631at2759"/>
<dbReference type="PROSITE" id="PS00122">
    <property type="entry name" value="CARBOXYLESTERASE_B_1"/>
    <property type="match status" value="1"/>
</dbReference>
<keyword evidence="6" id="KW-1185">Reference proteome</keyword>
<feature type="domain" description="Carboxylesterase type B" evidence="4">
    <location>
        <begin position="49"/>
        <end position="547"/>
    </location>
</feature>
<dbReference type="InterPro" id="IPR019819">
    <property type="entry name" value="Carboxylesterase_B_CS"/>
</dbReference>
<dbReference type="InterPro" id="IPR002018">
    <property type="entry name" value="CarbesteraseB"/>
</dbReference>
<dbReference type="PANTHER" id="PTHR11559">
    <property type="entry name" value="CARBOXYLESTERASE"/>
    <property type="match status" value="1"/>
</dbReference>
<comment type="similarity">
    <text evidence="1 3">Belongs to the type-B carboxylesterase/lipase family.</text>
</comment>
<organism evidence="5 6">
    <name type="scientific">Periconia macrospinosa</name>
    <dbReference type="NCBI Taxonomy" id="97972"/>
    <lineage>
        <taxon>Eukaryota</taxon>
        <taxon>Fungi</taxon>
        <taxon>Dikarya</taxon>
        <taxon>Ascomycota</taxon>
        <taxon>Pezizomycotina</taxon>
        <taxon>Dothideomycetes</taxon>
        <taxon>Pleosporomycetidae</taxon>
        <taxon>Pleosporales</taxon>
        <taxon>Massarineae</taxon>
        <taxon>Periconiaceae</taxon>
        <taxon>Periconia</taxon>
    </lineage>
</organism>
<evidence type="ECO:0000256" key="2">
    <source>
        <dbReference type="ARBA" id="ARBA00022801"/>
    </source>
</evidence>
<dbReference type="STRING" id="97972.A0A2V1DUQ7"/>
<reference evidence="5 6" key="1">
    <citation type="journal article" date="2018" name="Sci. Rep.">
        <title>Comparative genomics provides insights into the lifestyle and reveals functional heterogeneity of dark septate endophytic fungi.</title>
        <authorList>
            <person name="Knapp D.G."/>
            <person name="Nemeth J.B."/>
            <person name="Barry K."/>
            <person name="Hainaut M."/>
            <person name="Henrissat B."/>
            <person name="Johnson J."/>
            <person name="Kuo A."/>
            <person name="Lim J.H.P."/>
            <person name="Lipzen A."/>
            <person name="Nolan M."/>
            <person name="Ohm R.A."/>
            <person name="Tamas L."/>
            <person name="Grigoriev I.V."/>
            <person name="Spatafora J.W."/>
            <person name="Nagy L.G."/>
            <person name="Kovacs G.M."/>
        </authorList>
    </citation>
    <scope>NUCLEOTIDE SEQUENCE [LARGE SCALE GENOMIC DNA]</scope>
    <source>
        <strain evidence="5 6">DSE2036</strain>
    </source>
</reference>